<dbReference type="InterPro" id="IPR018547">
    <property type="entry name" value="AbiEi_C"/>
</dbReference>
<dbReference type="eggNOG" id="COG5340">
    <property type="taxonomic scope" value="Bacteria"/>
</dbReference>
<evidence type="ECO:0000313" key="3">
    <source>
        <dbReference type="Proteomes" id="UP000008630"/>
    </source>
</evidence>
<dbReference type="OrthoDB" id="42441at2"/>
<reference evidence="2 3" key="2">
    <citation type="journal article" date="2011" name="Stand. Genomic Sci.">
        <title>Complete genome sequence of Bacteroides helcogenes type strain (P 36-108).</title>
        <authorList>
            <person name="Pati A."/>
            <person name="Gronow S."/>
            <person name="Zeytun A."/>
            <person name="Lapidus A."/>
            <person name="Nolan M."/>
            <person name="Hammon N."/>
            <person name="Deshpande S."/>
            <person name="Cheng J.F."/>
            <person name="Tapia R."/>
            <person name="Han C."/>
            <person name="Goodwin L."/>
            <person name="Pitluck S."/>
            <person name="Liolios K."/>
            <person name="Pagani I."/>
            <person name="Ivanova N."/>
            <person name="Mavromatis K."/>
            <person name="Chen A."/>
            <person name="Palaniappan K."/>
            <person name="Land M."/>
            <person name="Hauser L."/>
            <person name="Chang Y.J."/>
            <person name="Jeffries C.D."/>
            <person name="Detter J.C."/>
            <person name="Brambilla E."/>
            <person name="Rohde M."/>
            <person name="Goker M."/>
            <person name="Woyke T."/>
            <person name="Bristow J."/>
            <person name="Eisen J.A."/>
            <person name="Markowitz V."/>
            <person name="Hugenholtz P."/>
            <person name="Kyrpides N.C."/>
            <person name="Klenk H.P."/>
            <person name="Lucas S."/>
        </authorList>
    </citation>
    <scope>NUCLEOTIDE SEQUENCE [LARGE SCALE GENOMIC DNA]</scope>
    <source>
        <strain evidence="3">ATCC 35417 / DSM 20613 / JCM 6297 / CCUG 15421 / P 36-108</strain>
    </source>
</reference>
<sequence>MTIRSWIKQREIAGRPTFSIADVKEEFPNTSVRVITSELYRLSKQSIIVPVYKCFYTVIPVQYSARGVVPPLYYIDQLMAYLGKPYYISLLSAAELHGAAHQRPQKFSVTTIFPKATTSSQYNNQLIWNYRREIPEGLLMQRNSETGRVKFSSPELTAVDLVQYNQLIGGLSMATTVLEELLEYTDFNKQSESLLSVTNIPTLQRLGYIAEVILEETEQANTLFNLLKSNNKRMKKIPLDSDHSTDGCPIDNRWNVIINQAIEPDDL</sequence>
<organism evidence="2 3">
    <name type="scientific">Bacteroides helcogenes (strain ATCC 35417 / DSM 20613 / JCM 6297 / CCUG 15421 / P 36-108)</name>
    <dbReference type="NCBI Taxonomy" id="693979"/>
    <lineage>
        <taxon>Bacteria</taxon>
        <taxon>Pseudomonadati</taxon>
        <taxon>Bacteroidota</taxon>
        <taxon>Bacteroidia</taxon>
        <taxon>Bacteroidales</taxon>
        <taxon>Bacteroidaceae</taxon>
        <taxon>Bacteroides</taxon>
    </lineage>
</organism>
<protein>
    <recommendedName>
        <fullName evidence="1">AbiEi antitoxin C-terminal domain-containing protein</fullName>
    </recommendedName>
</protein>
<gene>
    <name evidence="2" type="ordered locus">Bache_2691</name>
</gene>
<proteinExistence type="predicted"/>
<dbReference type="KEGG" id="bhl:Bache_2691"/>
<keyword evidence="3" id="KW-1185">Reference proteome</keyword>
<dbReference type="STRING" id="693979.Bache_2691"/>
<dbReference type="HOGENOM" id="CLU_084420_1_0_10"/>
<dbReference type="EMBL" id="CP002352">
    <property type="protein sequence ID" value="ADV44637.1"/>
    <property type="molecule type" value="Genomic_DNA"/>
</dbReference>
<dbReference type="Proteomes" id="UP000008630">
    <property type="component" value="Chromosome"/>
</dbReference>
<name>E6SWH6_BACT6</name>
<dbReference type="PATRIC" id="fig|693979.3.peg.2817"/>
<feature type="domain" description="AbiEi antitoxin C-terminal" evidence="1">
    <location>
        <begin position="70"/>
        <end position="210"/>
    </location>
</feature>
<dbReference type="Pfam" id="PF09407">
    <property type="entry name" value="AbiEi_1"/>
    <property type="match status" value="1"/>
</dbReference>
<dbReference type="AlphaFoldDB" id="E6SWH6"/>
<dbReference type="RefSeq" id="WP_013548224.1">
    <property type="nucleotide sequence ID" value="NC_014933.1"/>
</dbReference>
<accession>E6SWH6</accession>
<evidence type="ECO:0000259" key="1">
    <source>
        <dbReference type="Pfam" id="PF09407"/>
    </source>
</evidence>
<reference key="1">
    <citation type="submission" date="2010-11" db="EMBL/GenBank/DDBJ databases">
        <title>The complete genome of Bacteroides helcogenes P 36-108.</title>
        <authorList>
            <consortium name="US DOE Joint Genome Institute (JGI-PGF)"/>
            <person name="Lucas S."/>
            <person name="Copeland A."/>
            <person name="Lapidus A."/>
            <person name="Bruce D."/>
            <person name="Goodwin L."/>
            <person name="Pitluck S."/>
            <person name="Kyrpides N."/>
            <person name="Mavromatis K."/>
            <person name="Ivanova N."/>
            <person name="Zeytun A."/>
            <person name="Brettin T."/>
            <person name="Detter J.C."/>
            <person name="Tapia R."/>
            <person name="Han C."/>
            <person name="Land M."/>
            <person name="Hauser L."/>
            <person name="Markowitz V."/>
            <person name="Cheng J.-F."/>
            <person name="Hugenholtz P."/>
            <person name="Woyke T."/>
            <person name="Wu D."/>
            <person name="Gronow S."/>
            <person name="Wellnitz S."/>
            <person name="Brambilla E."/>
            <person name="Klenk H.-P."/>
            <person name="Eisen J.A."/>
        </authorList>
    </citation>
    <scope>NUCLEOTIDE SEQUENCE</scope>
    <source>
        <strain>P 36-108</strain>
    </source>
</reference>
<evidence type="ECO:0000313" key="2">
    <source>
        <dbReference type="EMBL" id="ADV44637.1"/>
    </source>
</evidence>